<keyword evidence="8" id="KW-1185">Reference proteome</keyword>
<evidence type="ECO:0000256" key="3">
    <source>
        <dbReference type="ARBA" id="ARBA00023163"/>
    </source>
</evidence>
<dbReference type="GO" id="GO:0006355">
    <property type="term" value="P:regulation of DNA-templated transcription"/>
    <property type="evidence" value="ECO:0007669"/>
    <property type="project" value="InterPro"/>
</dbReference>
<accession>A0AAJ6CTD6</accession>
<feature type="region of interest" description="Disordered" evidence="4">
    <location>
        <begin position="1"/>
        <end position="21"/>
    </location>
</feature>
<reference evidence="7" key="2">
    <citation type="journal article" date="2023" name="Nat. Commun.">
        <title>Cultivation of marine bacteria of the SAR202 clade.</title>
        <authorList>
            <person name="Lim Y."/>
            <person name="Seo J.H."/>
            <person name="Giovannoni S.J."/>
            <person name="Kang I."/>
            <person name="Cho J.C."/>
        </authorList>
    </citation>
    <scope>NUCLEOTIDE SEQUENCE</scope>
    <source>
        <strain evidence="7">JH1073</strain>
    </source>
</reference>
<dbReference type="Proteomes" id="UP001321249">
    <property type="component" value="Unassembled WGS sequence"/>
</dbReference>
<dbReference type="RefSeq" id="WP_342823173.1">
    <property type="nucleotide sequence ID" value="NZ_CP046146.1"/>
</dbReference>
<evidence type="ECO:0000256" key="4">
    <source>
        <dbReference type="SAM" id="MobiDB-lite"/>
    </source>
</evidence>
<dbReference type="InterPro" id="IPR016032">
    <property type="entry name" value="Sig_transdc_resp-reg_C-effctor"/>
</dbReference>
<keyword evidence="1" id="KW-0805">Transcription regulation</keyword>
<evidence type="ECO:0000313" key="8">
    <source>
        <dbReference type="Proteomes" id="UP001219901"/>
    </source>
</evidence>
<organism evidence="7 8">
    <name type="scientific">Candidatus Lucifugimonas marina</name>
    <dbReference type="NCBI Taxonomy" id="3038979"/>
    <lineage>
        <taxon>Bacteria</taxon>
        <taxon>Bacillati</taxon>
        <taxon>Chloroflexota</taxon>
        <taxon>Dehalococcoidia</taxon>
        <taxon>SAR202 cluster</taxon>
        <taxon>Candidatus Lucifugimonadales</taxon>
        <taxon>Candidatus Lucifugimonadaceae</taxon>
        <taxon>Candidatus Lucifugimonas</taxon>
    </lineage>
</organism>
<dbReference type="PANTHER" id="PTHR44688:SF16">
    <property type="entry name" value="DNA-BINDING TRANSCRIPTIONAL ACTIVATOR DEVR_DOSR"/>
    <property type="match status" value="1"/>
</dbReference>
<gene>
    <name evidence="6" type="ORF">GKO46_01825</name>
    <name evidence="7" type="ORF">GKO48_07440</name>
</gene>
<keyword evidence="3" id="KW-0804">Transcription</keyword>
<proteinExistence type="predicted"/>
<dbReference type="InterPro" id="IPR000792">
    <property type="entry name" value="Tscrpt_reg_LuxR_C"/>
</dbReference>
<dbReference type="AlphaFoldDB" id="A0AAJ6CTD6"/>
<evidence type="ECO:0000313" key="9">
    <source>
        <dbReference type="Proteomes" id="UP001321249"/>
    </source>
</evidence>
<feature type="domain" description="HTH luxR-type" evidence="5">
    <location>
        <begin position="177"/>
        <end position="242"/>
    </location>
</feature>
<evidence type="ECO:0000313" key="7">
    <source>
        <dbReference type="EMBL" id="WFG39457.1"/>
    </source>
</evidence>
<dbReference type="EMBL" id="WMBE01000001">
    <property type="protein sequence ID" value="MDG0865811.1"/>
    <property type="molecule type" value="Genomic_DNA"/>
</dbReference>
<dbReference type="EMBL" id="CP046147">
    <property type="protein sequence ID" value="WFG39457.1"/>
    <property type="molecule type" value="Genomic_DNA"/>
</dbReference>
<dbReference type="GO" id="GO:0003677">
    <property type="term" value="F:DNA binding"/>
    <property type="evidence" value="ECO:0007669"/>
    <property type="project" value="UniProtKB-KW"/>
</dbReference>
<dbReference type="PROSITE" id="PS50043">
    <property type="entry name" value="HTH_LUXR_2"/>
    <property type="match status" value="1"/>
</dbReference>
<dbReference type="SMART" id="SM00421">
    <property type="entry name" value="HTH_LUXR"/>
    <property type="match status" value="1"/>
</dbReference>
<protein>
    <recommendedName>
        <fullName evidence="5">HTH luxR-type domain-containing protein</fullName>
    </recommendedName>
</protein>
<dbReference type="CDD" id="cd06170">
    <property type="entry name" value="LuxR_C_like"/>
    <property type="match status" value="1"/>
</dbReference>
<evidence type="ECO:0000313" key="6">
    <source>
        <dbReference type="EMBL" id="MDG0865811.1"/>
    </source>
</evidence>
<name>A0AAJ6CTD6_9CHLR</name>
<evidence type="ECO:0000259" key="5">
    <source>
        <dbReference type="PROSITE" id="PS50043"/>
    </source>
</evidence>
<feature type="compositionally biased region" description="Basic and acidic residues" evidence="4">
    <location>
        <begin position="1"/>
        <end position="10"/>
    </location>
</feature>
<dbReference type="PRINTS" id="PR00038">
    <property type="entry name" value="HTHLUXR"/>
</dbReference>
<keyword evidence="2" id="KW-0238">DNA-binding</keyword>
<evidence type="ECO:0000256" key="2">
    <source>
        <dbReference type="ARBA" id="ARBA00023125"/>
    </source>
</evidence>
<dbReference type="Gene3D" id="3.40.50.2300">
    <property type="match status" value="1"/>
</dbReference>
<dbReference type="PANTHER" id="PTHR44688">
    <property type="entry name" value="DNA-BINDING TRANSCRIPTIONAL ACTIVATOR DEVR_DOSR"/>
    <property type="match status" value="1"/>
</dbReference>
<dbReference type="Proteomes" id="UP001219901">
    <property type="component" value="Chromosome"/>
</dbReference>
<reference evidence="8" key="3">
    <citation type="submission" date="2023-06" db="EMBL/GenBank/DDBJ databases">
        <title>Pangenomics reveal diversification of enzyme families and niche specialization in globally abundant SAR202 bacteria.</title>
        <authorList>
            <person name="Saw J.H.W."/>
        </authorList>
    </citation>
    <scope>NUCLEOTIDE SEQUENCE [LARGE SCALE GENOMIC DNA]</scope>
    <source>
        <strain evidence="8">JH1073</strain>
    </source>
</reference>
<dbReference type="SUPFAM" id="SSF46894">
    <property type="entry name" value="C-terminal effector domain of the bipartite response regulators"/>
    <property type="match status" value="1"/>
</dbReference>
<evidence type="ECO:0000256" key="1">
    <source>
        <dbReference type="ARBA" id="ARBA00023015"/>
    </source>
</evidence>
<sequence length="288" mass="32270">MRALFDDNPKKLPPTTSREYLKPNGNSIRVQVVVPDELEQLGIEQLLKSRGAKVLSFDRVESDNEESDLSLIETKADVIILAAETSRDVRNELPRLIKLVVKAAPDSKILAIRSVRFDDENAMALNSSTSANFATLKRTDRIDSEELLKRVLNLQLDITQESNSLVPSEQKDRLIQTSERIPNLTSREREILGNVAEGYSNKQIANHLGLSLRTVNNHVGMIFLKLGVNSDTDINGRVTATLAYCLYNRSIVKTPEASMLPESPEPVIVSSMFHFFSQNKTSPEFTEF</sequence>
<dbReference type="Pfam" id="PF00196">
    <property type="entry name" value="GerE"/>
    <property type="match status" value="1"/>
</dbReference>
<reference evidence="8 9" key="1">
    <citation type="submission" date="2019-11" db="EMBL/GenBank/DDBJ databases">
        <authorList>
            <person name="Cho J.-C."/>
        </authorList>
    </citation>
    <scope>NUCLEOTIDE SEQUENCE [LARGE SCALE GENOMIC DNA]</scope>
    <source>
        <strain evidence="7 8">JH1073</strain>
        <strain evidence="6 9">JH702</strain>
    </source>
</reference>